<dbReference type="AlphaFoldDB" id="A0A6M3ITV0"/>
<name>A0A6M3ITV0_9ZZZZ</name>
<gene>
    <name evidence="2" type="ORF">MM415A01721_0017</name>
    <name evidence="1" type="ORF">MM415B01114_0005</name>
</gene>
<protein>
    <submittedName>
        <fullName evidence="1">Uncharacterized protein</fullName>
    </submittedName>
</protein>
<dbReference type="EMBL" id="MT142179">
    <property type="protein sequence ID" value="QJA75697.1"/>
    <property type="molecule type" value="Genomic_DNA"/>
</dbReference>
<organism evidence="1">
    <name type="scientific">viral metagenome</name>
    <dbReference type="NCBI Taxonomy" id="1070528"/>
    <lineage>
        <taxon>unclassified sequences</taxon>
        <taxon>metagenomes</taxon>
        <taxon>organismal metagenomes</taxon>
    </lineage>
</organism>
<evidence type="ECO:0000313" key="1">
    <source>
        <dbReference type="EMBL" id="QJA60455.1"/>
    </source>
</evidence>
<evidence type="ECO:0000313" key="2">
    <source>
        <dbReference type="EMBL" id="QJA75697.1"/>
    </source>
</evidence>
<sequence length="63" mass="7411">MQQDDIKQAMKQLLFKERMKGREEGKMMGLLSDDFVNWVIRDRPSIIVVDDNPNNPNSWGVKF</sequence>
<reference evidence="1" key="1">
    <citation type="submission" date="2020-03" db="EMBL/GenBank/DDBJ databases">
        <title>The deep terrestrial virosphere.</title>
        <authorList>
            <person name="Holmfeldt K."/>
            <person name="Nilsson E."/>
            <person name="Simone D."/>
            <person name="Lopez-Fernandez M."/>
            <person name="Wu X."/>
            <person name="de Brujin I."/>
            <person name="Lundin D."/>
            <person name="Andersson A."/>
            <person name="Bertilsson S."/>
            <person name="Dopson M."/>
        </authorList>
    </citation>
    <scope>NUCLEOTIDE SEQUENCE</scope>
    <source>
        <strain evidence="2">MM415A01721</strain>
        <strain evidence="1">MM415B01114</strain>
    </source>
</reference>
<dbReference type="EMBL" id="MT141410">
    <property type="protein sequence ID" value="QJA60455.1"/>
    <property type="molecule type" value="Genomic_DNA"/>
</dbReference>
<proteinExistence type="predicted"/>
<accession>A0A6M3ITV0</accession>